<organism evidence="2">
    <name type="scientific">Ralstonia solanacearum</name>
    <name type="common">Pseudomonas solanacearum</name>
    <dbReference type="NCBI Taxonomy" id="305"/>
    <lineage>
        <taxon>Bacteria</taxon>
        <taxon>Pseudomonadati</taxon>
        <taxon>Pseudomonadota</taxon>
        <taxon>Betaproteobacteria</taxon>
        <taxon>Burkholderiales</taxon>
        <taxon>Burkholderiaceae</taxon>
        <taxon>Ralstonia</taxon>
        <taxon>Ralstonia solanacearum species complex</taxon>
    </lineage>
</organism>
<gene>
    <name evidence="2" type="ORF">RUN215_v1_140072</name>
</gene>
<feature type="region of interest" description="Disordered" evidence="1">
    <location>
        <begin position="105"/>
        <end position="130"/>
    </location>
</feature>
<protein>
    <submittedName>
        <fullName evidence="2">Uncharacterized protein</fullName>
    </submittedName>
</protein>
<dbReference type="EMBL" id="LN899820">
    <property type="protein sequence ID" value="CUV53511.1"/>
    <property type="molecule type" value="Genomic_DNA"/>
</dbReference>
<accession>A0A0S4WPJ3</accession>
<name>A0A0S4WPJ3_RALSL</name>
<dbReference type="AlphaFoldDB" id="A0A0S4WPJ3"/>
<sequence>MFGPSGAITTQGFVDPESCTRTRPADVSTKVVRSPFCSQADCPRACFARQWSTRAPTEPLPRGWSALRGSEAAAPAGERSEDDAADGGWAGSWLVVVMIGNFRDSKHERSQRRAGGRGLRAGRASLHRPRQPRQRIIDNGPRTAQVRAQETMPFGAEFLPFVEPDARAGQHEVLQCLRRQAKRTAVDPGKVKRVHLVYVQAPVRRVHGGGEMLLVCANVSQHGFQPGLASGIGRLGGHHAEQVDYVELVALELPDEGVTQPAVGNDQVCALQAGQVEGLAGRGARQAVRGEARIQGGKGNVPPRRRQDEVLVDLVGDHQDAVAQADLAHRAQVVFRPDVARGIVRIGEDEQPRVVTNGLLEDRRAEAIAAVFQDERRRRGALALGSTLALTIYPAPFPIPPYSLEVYFHRRHAGVPGHAWLRDQMRLVLAAKP</sequence>
<dbReference type="Gene3D" id="3.40.190.10">
    <property type="entry name" value="Periplasmic binding protein-like II"/>
    <property type="match status" value="2"/>
</dbReference>
<evidence type="ECO:0000313" key="2">
    <source>
        <dbReference type="EMBL" id="CUV53511.1"/>
    </source>
</evidence>
<proteinExistence type="predicted"/>
<feature type="region of interest" description="Disordered" evidence="1">
    <location>
        <begin position="55"/>
        <end position="85"/>
    </location>
</feature>
<reference evidence="2" key="1">
    <citation type="submission" date="2015-10" db="EMBL/GenBank/DDBJ databases">
        <authorList>
            <person name="Gilbert D.G."/>
        </authorList>
    </citation>
    <scope>NUCLEOTIDE SEQUENCE</scope>
    <source>
        <strain evidence="2">Phyl III-seqv23</strain>
    </source>
</reference>
<evidence type="ECO:0000256" key="1">
    <source>
        <dbReference type="SAM" id="MobiDB-lite"/>
    </source>
</evidence>